<proteinExistence type="predicted"/>
<dbReference type="Gene3D" id="3.30.70.330">
    <property type="match status" value="1"/>
</dbReference>
<evidence type="ECO:0008006" key="5">
    <source>
        <dbReference type="Google" id="ProtNLM"/>
    </source>
</evidence>
<feature type="chain" id="PRO_5041907956" description="RRM domain-containing protein" evidence="2">
    <location>
        <begin position="20"/>
        <end position="780"/>
    </location>
</feature>
<keyword evidence="2" id="KW-0732">Signal</keyword>
<feature type="region of interest" description="Disordered" evidence="1">
    <location>
        <begin position="380"/>
        <end position="425"/>
    </location>
</feature>
<evidence type="ECO:0000313" key="4">
    <source>
        <dbReference type="Proteomes" id="UP001218218"/>
    </source>
</evidence>
<evidence type="ECO:0000256" key="1">
    <source>
        <dbReference type="SAM" id="MobiDB-lite"/>
    </source>
</evidence>
<dbReference type="SUPFAM" id="SSF54928">
    <property type="entry name" value="RNA-binding domain, RBD"/>
    <property type="match status" value="2"/>
</dbReference>
<feature type="region of interest" description="Disordered" evidence="1">
    <location>
        <begin position="548"/>
        <end position="623"/>
    </location>
</feature>
<dbReference type="InterPro" id="IPR035979">
    <property type="entry name" value="RBD_domain_sf"/>
</dbReference>
<sequence>MRVLTYLCFVVFLIFDALPQEIGTPANGTFVKASLQREFVVSSLRSKNSYKWVLQIHEQCKDVQDSVAWDFSAQQQLKSEIRWYPVSSRRNPASAGGFQYPAVDRTYYWHIPTVAELGGPLDSFLESPTLFIDSLPSHVLEEHVSRVFQGFYPPPALSFSRTKKGRNRGALRPRVDFFDVKSAEKALAIYHLRSTPSVEIPAVLKFSTTAKYKPFGIPESSVSPRLIKKLPPGCTEGILYDLLRPHGPIYSVRIHSIAGGLVQFWFEAHAREAEMRLFPKIILNRYDPCSVYCSNLSSVLDACALRTHFVETGKSRGRGYITFSQASEAIQAMHGVEIDWKFLSVSYHFVKSGGRTARAGPAPKENNSLVDALGAEKTVTSEELHATTQPEPKSPFAQEGGGSEEPATPAPASSISPEAGGETNTETAGIDWWNELRALQAVCDAEKEARRAQQAENKILRRELESAKVESAAEIDLLRETLESVKLQCGAENELLRQELESVELQSEAEIALLREKLETATRALEMSESRLKILQLEADRPLWEAAKKKREENERAERAKVEERRRAEEVEESRRKMREFQEQDRVRKRATEEAERKERLRKEEEENARREEEEREAREKLEREKRWRTATQAEEERCQKHDETAWGAGAWTPARAVERLKLQMEEFDKIKFSESQPLTFRVIPWPVLTDPLDLDIEQINWDAVEAFFSRAKGQFGVNVAGYSSLVEKVHRLFHPDKWKSRRLLVTVMDEELRKSLEKAGNVVAQAMTPIWRRSKGYNT</sequence>
<dbReference type="CDD" id="cd00590">
    <property type="entry name" value="RRM_SF"/>
    <property type="match status" value="1"/>
</dbReference>
<dbReference type="InterPro" id="IPR012677">
    <property type="entry name" value="Nucleotide-bd_a/b_plait_sf"/>
</dbReference>
<reference evidence="3" key="1">
    <citation type="submission" date="2023-03" db="EMBL/GenBank/DDBJ databases">
        <title>Massive genome expansion in bonnet fungi (Mycena s.s.) driven by repeated elements and novel gene families across ecological guilds.</title>
        <authorList>
            <consortium name="Lawrence Berkeley National Laboratory"/>
            <person name="Harder C.B."/>
            <person name="Miyauchi S."/>
            <person name="Viragh M."/>
            <person name="Kuo A."/>
            <person name="Thoen E."/>
            <person name="Andreopoulos B."/>
            <person name="Lu D."/>
            <person name="Skrede I."/>
            <person name="Drula E."/>
            <person name="Henrissat B."/>
            <person name="Morin E."/>
            <person name="Kohler A."/>
            <person name="Barry K."/>
            <person name="LaButti K."/>
            <person name="Morin E."/>
            <person name="Salamov A."/>
            <person name="Lipzen A."/>
            <person name="Mereny Z."/>
            <person name="Hegedus B."/>
            <person name="Baldrian P."/>
            <person name="Stursova M."/>
            <person name="Weitz H."/>
            <person name="Taylor A."/>
            <person name="Grigoriev I.V."/>
            <person name="Nagy L.G."/>
            <person name="Martin F."/>
            <person name="Kauserud H."/>
        </authorList>
    </citation>
    <scope>NUCLEOTIDE SEQUENCE</scope>
    <source>
        <strain evidence="3">CBHHK002</strain>
    </source>
</reference>
<evidence type="ECO:0000313" key="3">
    <source>
        <dbReference type="EMBL" id="KAJ7348136.1"/>
    </source>
</evidence>
<dbReference type="GO" id="GO:0003676">
    <property type="term" value="F:nucleic acid binding"/>
    <property type="evidence" value="ECO:0007669"/>
    <property type="project" value="InterPro"/>
</dbReference>
<gene>
    <name evidence="3" type="ORF">DFH08DRAFT_936765</name>
</gene>
<feature type="compositionally biased region" description="Low complexity" evidence="1">
    <location>
        <begin position="404"/>
        <end position="420"/>
    </location>
</feature>
<accession>A0AAD7ES56</accession>
<dbReference type="Proteomes" id="UP001218218">
    <property type="component" value="Unassembled WGS sequence"/>
</dbReference>
<comment type="caution">
    <text evidence="3">The sequence shown here is derived from an EMBL/GenBank/DDBJ whole genome shotgun (WGS) entry which is preliminary data.</text>
</comment>
<protein>
    <recommendedName>
        <fullName evidence="5">RRM domain-containing protein</fullName>
    </recommendedName>
</protein>
<organism evidence="3 4">
    <name type="scientific">Mycena albidolilacea</name>
    <dbReference type="NCBI Taxonomy" id="1033008"/>
    <lineage>
        <taxon>Eukaryota</taxon>
        <taxon>Fungi</taxon>
        <taxon>Dikarya</taxon>
        <taxon>Basidiomycota</taxon>
        <taxon>Agaricomycotina</taxon>
        <taxon>Agaricomycetes</taxon>
        <taxon>Agaricomycetidae</taxon>
        <taxon>Agaricales</taxon>
        <taxon>Marasmiineae</taxon>
        <taxon>Mycenaceae</taxon>
        <taxon>Mycena</taxon>
    </lineage>
</organism>
<dbReference type="EMBL" id="JARIHO010000018">
    <property type="protein sequence ID" value="KAJ7348136.1"/>
    <property type="molecule type" value="Genomic_DNA"/>
</dbReference>
<evidence type="ECO:0000256" key="2">
    <source>
        <dbReference type="SAM" id="SignalP"/>
    </source>
</evidence>
<keyword evidence="4" id="KW-1185">Reference proteome</keyword>
<dbReference type="AlphaFoldDB" id="A0AAD7ES56"/>
<name>A0AAD7ES56_9AGAR</name>
<feature type="signal peptide" evidence="2">
    <location>
        <begin position="1"/>
        <end position="19"/>
    </location>
</feature>